<dbReference type="FunFam" id="3.30.565.10:FF:000006">
    <property type="entry name" value="Sensor histidine kinase WalK"/>
    <property type="match status" value="1"/>
</dbReference>
<dbReference type="InterPro" id="IPR050736">
    <property type="entry name" value="Sensor_HK_Regulatory"/>
</dbReference>
<evidence type="ECO:0000313" key="9">
    <source>
        <dbReference type="EMBL" id="MBC8335445.1"/>
    </source>
</evidence>
<dbReference type="CDD" id="cd00075">
    <property type="entry name" value="HATPase"/>
    <property type="match status" value="1"/>
</dbReference>
<dbReference type="Pfam" id="PF02518">
    <property type="entry name" value="HATPase_c"/>
    <property type="match status" value="1"/>
</dbReference>
<keyword evidence="3" id="KW-0597">Phosphoprotein</keyword>
<dbReference type="PANTHER" id="PTHR43711:SF31">
    <property type="entry name" value="HISTIDINE KINASE"/>
    <property type="match status" value="1"/>
</dbReference>
<reference evidence="9 10" key="1">
    <citation type="submission" date="2020-08" db="EMBL/GenBank/DDBJ databases">
        <title>Bridging the membrane lipid divide: bacteria of the FCB group superphylum have the potential to synthesize archaeal ether lipids.</title>
        <authorList>
            <person name="Villanueva L."/>
            <person name="Von Meijenfeldt F.A.B."/>
            <person name="Westbye A.B."/>
            <person name="Yadav S."/>
            <person name="Hopmans E.C."/>
            <person name="Dutilh B.E."/>
            <person name="Sinninghe Damste J.S."/>
        </authorList>
    </citation>
    <scope>NUCLEOTIDE SEQUENCE [LARGE SCALE GENOMIC DNA]</scope>
    <source>
        <strain evidence="9">NIOZ-UU36</strain>
    </source>
</reference>
<keyword evidence="7" id="KW-0472">Membrane</keyword>
<evidence type="ECO:0000259" key="8">
    <source>
        <dbReference type="PROSITE" id="PS50109"/>
    </source>
</evidence>
<evidence type="ECO:0000256" key="4">
    <source>
        <dbReference type="ARBA" id="ARBA00022679"/>
    </source>
</evidence>
<dbReference type="Gene3D" id="3.30.450.40">
    <property type="match status" value="1"/>
</dbReference>
<evidence type="ECO:0000256" key="3">
    <source>
        <dbReference type="ARBA" id="ARBA00022553"/>
    </source>
</evidence>
<organism evidence="9 10">
    <name type="scientific">Candidatus Desulfolinea nitratireducens</name>
    <dbReference type="NCBI Taxonomy" id="2841698"/>
    <lineage>
        <taxon>Bacteria</taxon>
        <taxon>Bacillati</taxon>
        <taxon>Chloroflexota</taxon>
        <taxon>Anaerolineae</taxon>
        <taxon>Anaerolineales</taxon>
        <taxon>Anaerolineales incertae sedis</taxon>
        <taxon>Candidatus Desulfolinea</taxon>
    </lineage>
</organism>
<name>A0A8J6TI66_9CHLR</name>
<dbReference type="Gene3D" id="1.10.287.130">
    <property type="match status" value="1"/>
</dbReference>
<dbReference type="SMART" id="SM00388">
    <property type="entry name" value="HisKA"/>
    <property type="match status" value="1"/>
</dbReference>
<dbReference type="InterPro" id="IPR036097">
    <property type="entry name" value="HisK_dim/P_sf"/>
</dbReference>
<keyword evidence="6" id="KW-0902">Two-component regulatory system</keyword>
<dbReference type="SUPFAM" id="SSF55874">
    <property type="entry name" value="ATPase domain of HSP90 chaperone/DNA topoisomerase II/histidine kinase"/>
    <property type="match status" value="1"/>
</dbReference>
<dbReference type="GO" id="GO:0000155">
    <property type="term" value="F:phosphorelay sensor kinase activity"/>
    <property type="evidence" value="ECO:0007669"/>
    <property type="project" value="InterPro"/>
</dbReference>
<dbReference type="PRINTS" id="PR00344">
    <property type="entry name" value="BCTRLSENSOR"/>
</dbReference>
<dbReference type="AlphaFoldDB" id="A0A8J6TI66"/>
<dbReference type="Proteomes" id="UP000614469">
    <property type="component" value="Unassembled WGS sequence"/>
</dbReference>
<dbReference type="PROSITE" id="PS50109">
    <property type="entry name" value="HIS_KIN"/>
    <property type="match status" value="1"/>
</dbReference>
<dbReference type="InterPro" id="IPR029016">
    <property type="entry name" value="GAF-like_dom_sf"/>
</dbReference>
<comment type="caution">
    <text evidence="9">The sequence shown here is derived from an EMBL/GenBank/DDBJ whole genome shotgun (WGS) entry which is preliminary data.</text>
</comment>
<evidence type="ECO:0000256" key="1">
    <source>
        <dbReference type="ARBA" id="ARBA00000085"/>
    </source>
</evidence>
<gene>
    <name evidence="9" type="ORF">H8E29_09285</name>
</gene>
<dbReference type="EC" id="2.7.13.3" evidence="2"/>
<dbReference type="InterPro" id="IPR003661">
    <property type="entry name" value="HisK_dim/P_dom"/>
</dbReference>
<proteinExistence type="predicted"/>
<dbReference type="PANTHER" id="PTHR43711">
    <property type="entry name" value="TWO-COMPONENT HISTIDINE KINASE"/>
    <property type="match status" value="1"/>
</dbReference>
<keyword evidence="4" id="KW-0808">Transferase</keyword>
<keyword evidence="5 9" id="KW-0418">Kinase</keyword>
<dbReference type="EMBL" id="JACNJN010000110">
    <property type="protein sequence ID" value="MBC8335445.1"/>
    <property type="molecule type" value="Genomic_DNA"/>
</dbReference>
<evidence type="ECO:0000256" key="6">
    <source>
        <dbReference type="ARBA" id="ARBA00023012"/>
    </source>
</evidence>
<dbReference type="SUPFAM" id="SSF55781">
    <property type="entry name" value="GAF domain-like"/>
    <property type="match status" value="1"/>
</dbReference>
<evidence type="ECO:0000256" key="7">
    <source>
        <dbReference type="ARBA" id="ARBA00023136"/>
    </source>
</evidence>
<dbReference type="CDD" id="cd00082">
    <property type="entry name" value="HisKA"/>
    <property type="match status" value="1"/>
</dbReference>
<dbReference type="SUPFAM" id="SSF47384">
    <property type="entry name" value="Homodimeric domain of signal transducing histidine kinase"/>
    <property type="match status" value="1"/>
</dbReference>
<sequence length="394" mass="44456">MKYTDPSIGYSLWQNTVQEEDWKVALDFLIATLRDALIFDNFAIYITDKSGGTSEIAYARAIGRGKKAEADASWGEEIANKVIYNEEITLEVPKKSATNITDRVKEPYLIGLPLIASGKLIGVLTLVRFGGPEYKPGHIDLATLAAAVIAYIFEKRALQESIAELEAAQRQMRLQDDFVATISHELRTPLGFIKGYSTTLLREDTLWDEDTRREFLTIIDEETDHLTELIDNILESARLESGTVEMSFQPLRLDALIRDMITRVRARYPNLEVIFRSESSKIIQGDNTRLAQVFENLFSNALKYAPQSRIEITIKAINSSSIQVVFADNGDGIPAEHLPYIFDRFYRVPDHPGKTGTGLGLFICKRIIDVHHGKIWAESKKQKGTQFIIELPTQ</sequence>
<protein>
    <recommendedName>
        <fullName evidence="2">histidine kinase</fullName>
        <ecNumber evidence="2">2.7.13.3</ecNumber>
    </recommendedName>
</protein>
<dbReference type="InterPro" id="IPR003594">
    <property type="entry name" value="HATPase_dom"/>
</dbReference>
<dbReference type="Pfam" id="PF00512">
    <property type="entry name" value="HisKA"/>
    <property type="match status" value="1"/>
</dbReference>
<dbReference type="InterPro" id="IPR004358">
    <property type="entry name" value="Sig_transdc_His_kin-like_C"/>
</dbReference>
<evidence type="ECO:0000256" key="2">
    <source>
        <dbReference type="ARBA" id="ARBA00012438"/>
    </source>
</evidence>
<dbReference type="InterPro" id="IPR036890">
    <property type="entry name" value="HATPase_C_sf"/>
</dbReference>
<evidence type="ECO:0000313" key="10">
    <source>
        <dbReference type="Proteomes" id="UP000614469"/>
    </source>
</evidence>
<evidence type="ECO:0000256" key="5">
    <source>
        <dbReference type="ARBA" id="ARBA00022777"/>
    </source>
</evidence>
<feature type="domain" description="Histidine kinase" evidence="8">
    <location>
        <begin position="181"/>
        <end position="394"/>
    </location>
</feature>
<dbReference type="FunFam" id="1.10.287.130:FF:000001">
    <property type="entry name" value="Two-component sensor histidine kinase"/>
    <property type="match status" value="1"/>
</dbReference>
<dbReference type="SMART" id="SM00387">
    <property type="entry name" value="HATPase_c"/>
    <property type="match status" value="1"/>
</dbReference>
<dbReference type="Gene3D" id="3.30.565.10">
    <property type="entry name" value="Histidine kinase-like ATPase, C-terminal domain"/>
    <property type="match status" value="1"/>
</dbReference>
<accession>A0A8J6TI66</accession>
<comment type="catalytic activity">
    <reaction evidence="1">
        <text>ATP + protein L-histidine = ADP + protein N-phospho-L-histidine.</text>
        <dbReference type="EC" id="2.7.13.3"/>
    </reaction>
</comment>
<dbReference type="InterPro" id="IPR005467">
    <property type="entry name" value="His_kinase_dom"/>
</dbReference>